<dbReference type="InterPro" id="IPR022998">
    <property type="entry name" value="ThiamineP_synth_TenI"/>
</dbReference>
<evidence type="ECO:0000256" key="10">
    <source>
        <dbReference type="RuleBase" id="RU003826"/>
    </source>
</evidence>
<keyword evidence="4 9" id="KW-0460">Magnesium</keyword>
<dbReference type="AlphaFoldDB" id="A0A1S8TXA5"/>
<dbReference type="GO" id="GO:0000287">
    <property type="term" value="F:magnesium ion binding"/>
    <property type="evidence" value="ECO:0007669"/>
    <property type="project" value="UniProtKB-UniRule"/>
</dbReference>
<dbReference type="STRING" id="29367.CLPUN_03580"/>
<evidence type="ECO:0000256" key="6">
    <source>
        <dbReference type="ARBA" id="ARBA00047334"/>
    </source>
</evidence>
<comment type="cofactor">
    <cofactor evidence="9">
        <name>Mg(2+)</name>
        <dbReference type="ChEBI" id="CHEBI:18420"/>
    </cofactor>
    <text evidence="9">Binds 1 Mg(2+) ion per subunit.</text>
</comment>
<evidence type="ECO:0000313" key="13">
    <source>
        <dbReference type="EMBL" id="OOM82219.1"/>
    </source>
</evidence>
<dbReference type="FunFam" id="3.20.20.70:FF:000096">
    <property type="entry name" value="Thiamine-phosphate synthase"/>
    <property type="match status" value="1"/>
</dbReference>
<feature type="binding site" evidence="9">
    <location>
        <begin position="186"/>
        <end position="187"/>
    </location>
    <ligand>
        <name>2-[(2R,5Z)-2-carboxy-4-methylthiazol-5(2H)-ylidene]ethyl phosphate</name>
        <dbReference type="ChEBI" id="CHEBI:62899"/>
    </ligand>
</feature>
<gene>
    <name evidence="9 13" type="primary">thiE</name>
    <name evidence="13" type="ORF">CLPUN_03580</name>
</gene>
<dbReference type="PANTHER" id="PTHR20857:SF23">
    <property type="entry name" value="THIAMINE BIOSYNTHETIC BIFUNCTIONAL ENZYME"/>
    <property type="match status" value="1"/>
</dbReference>
<evidence type="ECO:0000256" key="5">
    <source>
        <dbReference type="ARBA" id="ARBA00022977"/>
    </source>
</evidence>
<evidence type="ECO:0000259" key="12">
    <source>
        <dbReference type="Pfam" id="PF02581"/>
    </source>
</evidence>
<dbReference type="PANTHER" id="PTHR20857">
    <property type="entry name" value="THIAMINE-PHOSPHATE PYROPHOSPHORYLASE"/>
    <property type="match status" value="1"/>
</dbReference>
<dbReference type="GO" id="GO:0004789">
    <property type="term" value="F:thiamine-phosphate diphosphorylase activity"/>
    <property type="evidence" value="ECO:0007669"/>
    <property type="project" value="UniProtKB-UniRule"/>
</dbReference>
<dbReference type="EC" id="2.5.1.3" evidence="9"/>
<comment type="catalytic activity">
    <reaction evidence="7 9 10">
        <text>2-(2-carboxy-4-methylthiazol-5-yl)ethyl phosphate + 4-amino-2-methyl-5-(diphosphooxymethyl)pyrimidine + 2 H(+) = thiamine phosphate + CO2 + diphosphate</text>
        <dbReference type="Rhea" id="RHEA:47848"/>
        <dbReference type="ChEBI" id="CHEBI:15378"/>
        <dbReference type="ChEBI" id="CHEBI:16526"/>
        <dbReference type="ChEBI" id="CHEBI:33019"/>
        <dbReference type="ChEBI" id="CHEBI:37575"/>
        <dbReference type="ChEBI" id="CHEBI:57841"/>
        <dbReference type="ChEBI" id="CHEBI:62890"/>
        <dbReference type="EC" id="2.5.1.3"/>
    </reaction>
</comment>
<evidence type="ECO:0000256" key="2">
    <source>
        <dbReference type="ARBA" id="ARBA00022679"/>
    </source>
</evidence>
<evidence type="ECO:0000256" key="9">
    <source>
        <dbReference type="HAMAP-Rule" id="MF_00097"/>
    </source>
</evidence>
<evidence type="ECO:0000256" key="4">
    <source>
        <dbReference type="ARBA" id="ARBA00022842"/>
    </source>
</evidence>
<feature type="domain" description="Thiamine phosphate synthase/TenI" evidence="12">
    <location>
        <begin position="9"/>
        <end position="189"/>
    </location>
</feature>
<proteinExistence type="inferred from homology"/>
<evidence type="ECO:0000256" key="8">
    <source>
        <dbReference type="ARBA" id="ARBA00047883"/>
    </source>
</evidence>
<evidence type="ECO:0000256" key="11">
    <source>
        <dbReference type="RuleBase" id="RU004253"/>
    </source>
</evidence>
<feature type="binding site" evidence="9">
    <location>
        <position position="139"/>
    </location>
    <ligand>
        <name>4-amino-2-methyl-5-(diphosphooxymethyl)pyrimidine</name>
        <dbReference type="ChEBI" id="CHEBI:57841"/>
    </ligand>
</feature>
<dbReference type="HAMAP" id="MF_00097">
    <property type="entry name" value="TMP_synthase"/>
    <property type="match status" value="1"/>
</dbReference>
<dbReference type="NCBIfam" id="TIGR00693">
    <property type="entry name" value="thiE"/>
    <property type="match status" value="1"/>
</dbReference>
<evidence type="ECO:0000313" key="14">
    <source>
        <dbReference type="Proteomes" id="UP000190890"/>
    </source>
</evidence>
<comment type="caution">
    <text evidence="13">The sequence shown here is derived from an EMBL/GenBank/DDBJ whole genome shotgun (WGS) entry which is preliminary data.</text>
</comment>
<accession>A0A1S8TXA5</accession>
<comment type="catalytic activity">
    <reaction evidence="8 9 10">
        <text>2-[(2R,5Z)-2-carboxy-4-methylthiazol-5(2H)-ylidene]ethyl phosphate + 4-amino-2-methyl-5-(diphosphooxymethyl)pyrimidine + 2 H(+) = thiamine phosphate + CO2 + diphosphate</text>
        <dbReference type="Rhea" id="RHEA:47844"/>
        <dbReference type="ChEBI" id="CHEBI:15378"/>
        <dbReference type="ChEBI" id="CHEBI:16526"/>
        <dbReference type="ChEBI" id="CHEBI:33019"/>
        <dbReference type="ChEBI" id="CHEBI:37575"/>
        <dbReference type="ChEBI" id="CHEBI:57841"/>
        <dbReference type="ChEBI" id="CHEBI:62899"/>
        <dbReference type="EC" id="2.5.1.3"/>
    </reaction>
</comment>
<dbReference type="OrthoDB" id="9812206at2"/>
<dbReference type="InterPro" id="IPR034291">
    <property type="entry name" value="TMP_synthase"/>
</dbReference>
<dbReference type="Pfam" id="PF02581">
    <property type="entry name" value="TMP-TENI"/>
    <property type="match status" value="1"/>
</dbReference>
<dbReference type="GO" id="GO:0009229">
    <property type="term" value="P:thiamine diphosphate biosynthetic process"/>
    <property type="evidence" value="ECO:0007669"/>
    <property type="project" value="UniProtKB-UniRule"/>
</dbReference>
<feature type="binding site" evidence="9">
    <location>
        <begin position="39"/>
        <end position="43"/>
    </location>
    <ligand>
        <name>4-amino-2-methyl-5-(diphosphooxymethyl)pyrimidine</name>
        <dbReference type="ChEBI" id="CHEBI:57841"/>
    </ligand>
</feature>
<dbReference type="Gene3D" id="3.20.20.70">
    <property type="entry name" value="Aldolase class I"/>
    <property type="match status" value="1"/>
</dbReference>
<evidence type="ECO:0000256" key="7">
    <source>
        <dbReference type="ARBA" id="ARBA00047851"/>
    </source>
</evidence>
<keyword evidence="3 9" id="KW-0479">Metal-binding</keyword>
<dbReference type="SUPFAM" id="SSF51391">
    <property type="entry name" value="Thiamin phosphate synthase"/>
    <property type="match status" value="1"/>
</dbReference>
<dbReference type="InterPro" id="IPR036206">
    <property type="entry name" value="ThiamineP_synth_sf"/>
</dbReference>
<dbReference type="UniPathway" id="UPA00060">
    <property type="reaction ID" value="UER00141"/>
</dbReference>
<feature type="binding site" evidence="9">
    <location>
        <position position="71"/>
    </location>
    <ligand>
        <name>4-amino-2-methyl-5-(diphosphooxymethyl)pyrimidine</name>
        <dbReference type="ChEBI" id="CHEBI:57841"/>
    </ligand>
</feature>
<comment type="function">
    <text evidence="9">Condenses 4-methyl-5-(beta-hydroxyethyl)thiazole monophosphate (THZ-P) and 2-methyl-4-amino-5-hydroxymethyl pyrimidine pyrophosphate (HMP-PP) to form thiamine monophosphate (TMP).</text>
</comment>
<comment type="catalytic activity">
    <reaction evidence="6 9 10">
        <text>4-methyl-5-(2-phosphooxyethyl)-thiazole + 4-amino-2-methyl-5-(diphosphooxymethyl)pyrimidine + H(+) = thiamine phosphate + diphosphate</text>
        <dbReference type="Rhea" id="RHEA:22328"/>
        <dbReference type="ChEBI" id="CHEBI:15378"/>
        <dbReference type="ChEBI" id="CHEBI:33019"/>
        <dbReference type="ChEBI" id="CHEBI:37575"/>
        <dbReference type="ChEBI" id="CHEBI:57841"/>
        <dbReference type="ChEBI" id="CHEBI:58296"/>
        <dbReference type="EC" id="2.5.1.3"/>
    </reaction>
</comment>
<dbReference type="Proteomes" id="UP000190890">
    <property type="component" value="Unassembled WGS sequence"/>
</dbReference>
<keyword evidence="5 9" id="KW-0784">Thiamine biosynthesis</keyword>
<dbReference type="RefSeq" id="WP_077845667.1">
    <property type="nucleotide sequence ID" value="NZ_LZZM01000022.1"/>
</dbReference>
<keyword evidence="14" id="KW-1185">Reference proteome</keyword>
<dbReference type="InterPro" id="IPR013785">
    <property type="entry name" value="Aldolase_TIM"/>
</dbReference>
<feature type="binding site" evidence="9">
    <location>
        <position position="166"/>
    </location>
    <ligand>
        <name>2-[(2R,5Z)-2-carboxy-4-methylthiazol-5(2H)-ylidene]ethyl phosphate</name>
        <dbReference type="ChEBI" id="CHEBI:62899"/>
    </ligand>
</feature>
<dbReference type="EMBL" id="LZZM01000022">
    <property type="protein sequence ID" value="OOM82219.1"/>
    <property type="molecule type" value="Genomic_DNA"/>
</dbReference>
<organism evidence="13 14">
    <name type="scientific">Clostridium puniceum</name>
    <dbReference type="NCBI Taxonomy" id="29367"/>
    <lineage>
        <taxon>Bacteria</taxon>
        <taxon>Bacillati</taxon>
        <taxon>Bacillota</taxon>
        <taxon>Clostridia</taxon>
        <taxon>Eubacteriales</taxon>
        <taxon>Clostridiaceae</taxon>
        <taxon>Clostridium</taxon>
    </lineage>
</organism>
<dbReference type="GO" id="GO:0005737">
    <property type="term" value="C:cytoplasm"/>
    <property type="evidence" value="ECO:0007669"/>
    <property type="project" value="TreeGrafter"/>
</dbReference>
<feature type="binding site" evidence="9">
    <location>
        <position position="72"/>
    </location>
    <ligand>
        <name>Mg(2+)</name>
        <dbReference type="ChEBI" id="CHEBI:18420"/>
    </ligand>
</feature>
<protein>
    <recommendedName>
        <fullName evidence="9">Thiamine-phosphate synthase</fullName>
        <shortName evidence="9">TP synthase</shortName>
        <shortName evidence="9">TPS</shortName>
        <ecNumber evidence="9">2.5.1.3</ecNumber>
    </recommendedName>
    <alternativeName>
        <fullName evidence="9">Thiamine-phosphate pyrophosphorylase</fullName>
        <shortName evidence="9">TMP pyrophosphorylase</shortName>
        <shortName evidence="9">TMP-PPase</shortName>
    </alternativeName>
</protein>
<feature type="binding site" evidence="9">
    <location>
        <begin position="136"/>
        <end position="138"/>
    </location>
    <ligand>
        <name>2-[(2R,5Z)-2-carboxy-4-methylthiazol-5(2H)-ylidene]ethyl phosphate</name>
        <dbReference type="ChEBI" id="CHEBI:62899"/>
    </ligand>
</feature>
<dbReference type="GO" id="GO:0009228">
    <property type="term" value="P:thiamine biosynthetic process"/>
    <property type="evidence" value="ECO:0007669"/>
    <property type="project" value="UniProtKB-KW"/>
</dbReference>
<evidence type="ECO:0000256" key="3">
    <source>
        <dbReference type="ARBA" id="ARBA00022723"/>
    </source>
</evidence>
<comment type="pathway">
    <text evidence="1 9 11">Cofactor biosynthesis; thiamine diphosphate biosynthesis; thiamine phosphate from 4-amino-2-methyl-5-diphosphomethylpyrimidine and 4-methyl-5-(2-phosphoethyl)-thiazole: step 1/1.</text>
</comment>
<comment type="similarity">
    <text evidence="9 10">Belongs to the thiamine-phosphate synthase family.</text>
</comment>
<evidence type="ECO:0000256" key="1">
    <source>
        <dbReference type="ARBA" id="ARBA00005165"/>
    </source>
</evidence>
<keyword evidence="2 9" id="KW-0808">Transferase</keyword>
<sequence>MKVKIDYSIYLVTDRDLMSTKTLEEAVEQALIGGCTLVQLREKDCSSLDFYNTAVKVKKITDKYDVPLLINDRLDIALAVDAAGVHVGQSDLPVPVVRKIIGEDKIIGISTGTLEEALQGQKDGADYLGVGAMYATGTKKDANLTSIEELKKIRENISLPIVVIGGINKERIKDFEGSGIDGLAIVSAIIAQKDIVEAAREFKTIFTSMYKNIHIED</sequence>
<name>A0A1S8TXA5_9CLOT</name>
<feature type="binding site" evidence="9">
    <location>
        <position position="91"/>
    </location>
    <ligand>
        <name>Mg(2+)</name>
        <dbReference type="ChEBI" id="CHEBI:18420"/>
    </ligand>
</feature>
<feature type="binding site" evidence="9">
    <location>
        <position position="110"/>
    </location>
    <ligand>
        <name>4-amino-2-methyl-5-(diphosphooxymethyl)pyrimidine</name>
        <dbReference type="ChEBI" id="CHEBI:57841"/>
    </ligand>
</feature>
<reference evidence="13 14" key="1">
    <citation type="submission" date="2016-05" db="EMBL/GenBank/DDBJ databases">
        <title>Microbial solvent formation.</title>
        <authorList>
            <person name="Poehlein A."/>
            <person name="Montoya Solano J.D."/>
            <person name="Flitsch S."/>
            <person name="Krabben P."/>
            <person name="Duerre P."/>
            <person name="Daniel R."/>
        </authorList>
    </citation>
    <scope>NUCLEOTIDE SEQUENCE [LARGE SCALE GENOMIC DNA]</scope>
    <source>
        <strain evidence="13 14">DSM 2619</strain>
    </source>
</reference>
<dbReference type="CDD" id="cd00564">
    <property type="entry name" value="TMP_TenI"/>
    <property type="match status" value="1"/>
</dbReference>